<dbReference type="SMART" id="SM00028">
    <property type="entry name" value="TPR"/>
    <property type="match status" value="6"/>
</dbReference>
<dbReference type="InterPro" id="IPR056886">
    <property type="entry name" value="NPHP3_ab_dom"/>
</dbReference>
<feature type="domain" description="Nephrocystin-3 TPR-repeats region" evidence="13">
    <location>
        <begin position="709"/>
        <end position="947"/>
    </location>
</feature>
<dbReference type="Proteomes" id="UP000694412">
    <property type="component" value="Chromosome 2"/>
</dbReference>
<feature type="domain" description="Nephrocystin 3 helical" evidence="12">
    <location>
        <begin position="550"/>
        <end position="697"/>
    </location>
</feature>
<dbReference type="Pfam" id="PF25022">
    <property type="entry name" value="NPHP3"/>
    <property type="match status" value="1"/>
</dbReference>
<evidence type="ECO:0000256" key="4">
    <source>
        <dbReference type="ARBA" id="ARBA00022803"/>
    </source>
</evidence>
<evidence type="ECO:0000259" key="12">
    <source>
        <dbReference type="Pfam" id="PF24884"/>
    </source>
</evidence>
<dbReference type="Pfam" id="PF24885">
    <property type="entry name" value="TPR_NPHP3"/>
    <property type="match status" value="1"/>
</dbReference>
<dbReference type="InterPro" id="IPR056883">
    <property type="entry name" value="NPHP3_hel"/>
</dbReference>
<evidence type="ECO:0000259" key="13">
    <source>
        <dbReference type="Pfam" id="PF24885"/>
    </source>
</evidence>
<sequence>MGTASSLALQKTYQKILREKESALEAKYQAMERAATFEHDRDKVKRQFKIFRETKENEIQDLLRAKRDLEAKLQRLQAQGIQVFDPEESDSDDNCTDVTAAGAQSEYWNGGALGSEPSMGSMMQLQQSFRGPEFAHSSIDVEGPFANINRDDWDAAVASILQVTPLFSHSLWSNTVRCFIISTDETQPEVEIFIRNYSPKLQRICETMGYFFQVVHFPAANENHFKEVRKWEIEKSSLVILLLHLTLPSCLLEDCEEAFLKNPEEKPRLIYHRMGDDRVSSDSVQQLIEQISHVNKAKRIDHVGDVEEGTYEIYTCVEKIIKQDILGCEMTELEGKDLGNKEESTAPEEEVFGDVLWDAHDEQEQMEAFQQASNSTCELGFEKYFERLNDLVAAPAPIPPLLVSGGPGSGKSLLLSKWIHLQQKHSPNTLILYHFVGRPMSTSSESALIIKRLTLKLMQHSWLVSPLTLDPTKLLEEFPRWLEKLSARHQGSIIIIIDSIDQIQQAEKHMKWLIDPLPVNVRVIVSVNVETCPQAWRLWPTLHLDPLNSKDVKALISAECSSANVKLTKEQEKKLERHCRSATTCNALYVTLLGKTIARVGSAGNIDETLQQCFQCQDTVSLYRLVLRSIQESLCSDKEKGLLREDDCSLMELYPELSSAVLASLVHNLHKMCLLTYGCGLLKFQHLQAWEMVRLEYMEEGANIISAYRQKLVDYFTMQLSRDRVTWRSADELPWLFQQQGDKQKLHKCLLNLFVSQNLYKRGHFAELLSYWQLVGKDKSSMAAEYFDSLKEYEKSCEGEESMICLADLYETLGRFLKDLGLLSQAVAPLQRSLEIRETALDPDHPRVAQSLHQLAGVYVQWKKFGNAEQLYKQALEISENAYGAEHLRVARELDALAMLYQKQNKYEQAEQLRKKSFKIRQKAARRKGSLCGFALLRQRALQLEELTLGKDTSDNARTLNELGVLYYLQNNLETAELFLKRSLEMRERVLGPNHPDCAQSLNNLAALYNEKKHYEKAEELYEKALDIRRRALAPDHPSLAYTVKHLAVLYKKMGKLDKAVPLYELAVEIRQKSFGPKHPSVATALVNLAVLYCQMVSWWCLMCLEGALITLTSFICLFHLCFPLLPSYEGGDFEKAAELYKRAMEIKEAETLLIGGKAISRHSSSGDTFSLKSALSPNIFLEHGQR</sequence>
<keyword evidence="5 10" id="KW-0175">Coiled coil</keyword>
<dbReference type="InterPro" id="IPR056884">
    <property type="entry name" value="NPHP3-like_N"/>
</dbReference>
<evidence type="ECO:0000256" key="5">
    <source>
        <dbReference type="ARBA" id="ARBA00023054"/>
    </source>
</evidence>
<organism evidence="15 16">
    <name type="scientific">Coturnix japonica</name>
    <name type="common">Japanese quail</name>
    <name type="synonym">Coturnix coturnix japonica</name>
    <dbReference type="NCBI Taxonomy" id="93934"/>
    <lineage>
        <taxon>Eukaryota</taxon>
        <taxon>Metazoa</taxon>
        <taxon>Chordata</taxon>
        <taxon>Craniata</taxon>
        <taxon>Vertebrata</taxon>
        <taxon>Euteleostomi</taxon>
        <taxon>Archelosauria</taxon>
        <taxon>Archosauria</taxon>
        <taxon>Dinosauria</taxon>
        <taxon>Saurischia</taxon>
        <taxon>Theropoda</taxon>
        <taxon>Coelurosauria</taxon>
        <taxon>Aves</taxon>
        <taxon>Neognathae</taxon>
        <taxon>Galloanserae</taxon>
        <taxon>Galliformes</taxon>
        <taxon>Phasianidae</taxon>
        <taxon>Perdicinae</taxon>
        <taxon>Coturnix</taxon>
    </lineage>
</organism>
<keyword evidence="6" id="KW-0969">Cilium</keyword>
<dbReference type="FunFam" id="1.25.40.10:FF:000150">
    <property type="entry name" value="Nephrocystin-3"/>
    <property type="match status" value="1"/>
</dbReference>
<keyword evidence="4 9" id="KW-0802">TPR repeat</keyword>
<accession>A0A8C2SVK4</accession>
<dbReference type="FunFam" id="3.40.50.300:FF:000693">
    <property type="entry name" value="Nephrocystin-3"/>
    <property type="match status" value="1"/>
</dbReference>
<dbReference type="Ensembl" id="ENSCJPT00005007247.1">
    <property type="protein sequence ID" value="ENSCJPP00005004310.1"/>
    <property type="gene ID" value="ENSCJPG00005004239.1"/>
</dbReference>
<keyword evidence="7" id="KW-0966">Cell projection</keyword>
<dbReference type="Pfam" id="PF24884">
    <property type="entry name" value="NPHP3_hel"/>
    <property type="match status" value="1"/>
</dbReference>
<reference evidence="15" key="3">
    <citation type="submission" date="2025-09" db="UniProtKB">
        <authorList>
            <consortium name="Ensembl"/>
        </authorList>
    </citation>
    <scope>IDENTIFICATION</scope>
</reference>
<evidence type="ECO:0000259" key="11">
    <source>
        <dbReference type="Pfam" id="PF24883"/>
    </source>
</evidence>
<dbReference type="GO" id="GO:0016055">
    <property type="term" value="P:Wnt signaling pathway"/>
    <property type="evidence" value="ECO:0007669"/>
    <property type="project" value="UniProtKB-KW"/>
</dbReference>
<gene>
    <name evidence="15" type="primary">NPHP3</name>
</gene>
<evidence type="ECO:0000256" key="9">
    <source>
        <dbReference type="PROSITE-ProRule" id="PRU00339"/>
    </source>
</evidence>
<feature type="repeat" description="TPR" evidence="9">
    <location>
        <begin position="1041"/>
        <end position="1074"/>
    </location>
</feature>
<reference evidence="15" key="1">
    <citation type="submission" date="2015-11" db="EMBL/GenBank/DDBJ databases">
        <authorList>
            <consortium name="International Coturnix japonica Genome Analysis Consortium"/>
            <person name="Warren W."/>
            <person name="Burt D.W."/>
            <person name="Antin P.B."/>
            <person name="Lanford R."/>
            <person name="Gros J."/>
            <person name="Wilson R.K."/>
        </authorList>
    </citation>
    <scope>NUCLEOTIDE SEQUENCE [LARGE SCALE GENOMIC DNA]</scope>
</reference>
<dbReference type="PROSITE" id="PS50005">
    <property type="entry name" value="TPR"/>
    <property type="match status" value="4"/>
</dbReference>
<evidence type="ECO:0000256" key="1">
    <source>
        <dbReference type="ARBA" id="ARBA00004138"/>
    </source>
</evidence>
<dbReference type="Gene3D" id="3.40.50.300">
    <property type="entry name" value="P-loop containing nucleotide triphosphate hydrolases"/>
    <property type="match status" value="1"/>
</dbReference>
<evidence type="ECO:0000256" key="7">
    <source>
        <dbReference type="ARBA" id="ARBA00023273"/>
    </source>
</evidence>
<dbReference type="PANTHER" id="PTHR45641">
    <property type="entry name" value="TETRATRICOPEPTIDE REPEAT PROTEIN (AFU_ORTHOLOGUE AFUA_6G03870)"/>
    <property type="match status" value="1"/>
</dbReference>
<keyword evidence="3" id="KW-0677">Repeat</keyword>
<dbReference type="GO" id="GO:0097546">
    <property type="term" value="C:ciliary base"/>
    <property type="evidence" value="ECO:0007669"/>
    <property type="project" value="TreeGrafter"/>
</dbReference>
<dbReference type="InterPro" id="IPR019734">
    <property type="entry name" value="TPR_rpt"/>
</dbReference>
<feature type="repeat" description="TPR" evidence="9">
    <location>
        <begin position="999"/>
        <end position="1032"/>
    </location>
</feature>
<evidence type="ECO:0000256" key="2">
    <source>
        <dbReference type="ARBA" id="ARBA00022687"/>
    </source>
</evidence>
<feature type="domain" description="Nephrocystin 3-like N-terminal" evidence="11">
    <location>
        <begin position="401"/>
        <end position="525"/>
    </location>
</feature>
<comment type="subcellular location">
    <subcellularLocation>
        <location evidence="1">Cell projection</location>
        <location evidence="1">Cilium</location>
    </subcellularLocation>
</comment>
<dbReference type="Pfam" id="PF13424">
    <property type="entry name" value="TPR_12"/>
    <property type="match status" value="2"/>
</dbReference>
<evidence type="ECO:0000313" key="15">
    <source>
        <dbReference type="Ensembl" id="ENSCJPP00005004310.1"/>
    </source>
</evidence>
<dbReference type="Pfam" id="PF24883">
    <property type="entry name" value="NPHP3_N"/>
    <property type="match status" value="1"/>
</dbReference>
<feature type="coiled-coil region" evidence="10">
    <location>
        <begin position="14"/>
        <end position="79"/>
    </location>
</feature>
<feature type="domain" description="Nephrocystin-3 alpha-beta" evidence="14">
    <location>
        <begin position="171"/>
        <end position="327"/>
    </location>
</feature>
<feature type="repeat" description="TPR" evidence="9">
    <location>
        <begin position="957"/>
        <end position="990"/>
    </location>
</feature>
<evidence type="ECO:0000256" key="6">
    <source>
        <dbReference type="ARBA" id="ARBA00023069"/>
    </source>
</evidence>
<dbReference type="AlphaFoldDB" id="A0A8C2SVK4"/>
<dbReference type="InterPro" id="IPR027417">
    <property type="entry name" value="P-loop_NTPase"/>
</dbReference>
<dbReference type="GO" id="GO:0007368">
    <property type="term" value="P:determination of left/right symmetry"/>
    <property type="evidence" value="ECO:0007669"/>
    <property type="project" value="TreeGrafter"/>
</dbReference>
<dbReference type="GO" id="GO:0060993">
    <property type="term" value="P:kidney morphogenesis"/>
    <property type="evidence" value="ECO:0007669"/>
    <property type="project" value="TreeGrafter"/>
</dbReference>
<evidence type="ECO:0000313" key="16">
    <source>
        <dbReference type="Proteomes" id="UP000694412"/>
    </source>
</evidence>
<protein>
    <recommendedName>
        <fullName evidence="8">Nephrocystin-3</fullName>
    </recommendedName>
</protein>
<dbReference type="GeneTree" id="ENSGT00940000156398"/>
<dbReference type="PROSITE" id="PS50293">
    <property type="entry name" value="TPR_REGION"/>
    <property type="match status" value="1"/>
</dbReference>
<proteinExistence type="predicted"/>
<feature type="repeat" description="TPR" evidence="9">
    <location>
        <begin position="849"/>
        <end position="882"/>
    </location>
</feature>
<dbReference type="InterPro" id="IPR011990">
    <property type="entry name" value="TPR-like_helical_dom_sf"/>
</dbReference>
<dbReference type="GO" id="GO:0097543">
    <property type="term" value="C:ciliary inversin compartment"/>
    <property type="evidence" value="ECO:0007669"/>
    <property type="project" value="TreeGrafter"/>
</dbReference>
<dbReference type="Gene3D" id="1.25.40.10">
    <property type="entry name" value="Tetratricopeptide repeat domain"/>
    <property type="match status" value="2"/>
</dbReference>
<keyword evidence="16" id="KW-1185">Reference proteome</keyword>
<dbReference type="PANTHER" id="PTHR45641:SF19">
    <property type="entry name" value="NEPHROCYSTIN-3"/>
    <property type="match status" value="1"/>
</dbReference>
<evidence type="ECO:0000256" key="10">
    <source>
        <dbReference type="SAM" id="Coils"/>
    </source>
</evidence>
<evidence type="ECO:0000256" key="3">
    <source>
        <dbReference type="ARBA" id="ARBA00022737"/>
    </source>
</evidence>
<reference evidence="15" key="2">
    <citation type="submission" date="2025-08" db="UniProtKB">
        <authorList>
            <consortium name="Ensembl"/>
        </authorList>
    </citation>
    <scope>IDENTIFICATION</scope>
</reference>
<name>A0A8C2SVK4_COTJA</name>
<dbReference type="GO" id="GO:0060026">
    <property type="term" value="P:convergent extension"/>
    <property type="evidence" value="ECO:0007669"/>
    <property type="project" value="TreeGrafter"/>
</dbReference>
<evidence type="ECO:0000256" key="8">
    <source>
        <dbReference type="ARBA" id="ARBA00040387"/>
    </source>
</evidence>
<dbReference type="InterPro" id="IPR056885">
    <property type="entry name" value="TPR_NPHP3"/>
</dbReference>
<dbReference type="SUPFAM" id="SSF48452">
    <property type="entry name" value="TPR-like"/>
    <property type="match status" value="2"/>
</dbReference>
<evidence type="ECO:0000259" key="14">
    <source>
        <dbReference type="Pfam" id="PF25022"/>
    </source>
</evidence>
<keyword evidence="2" id="KW-0879">Wnt signaling pathway</keyword>
<dbReference type="SUPFAM" id="SSF52540">
    <property type="entry name" value="P-loop containing nucleoside triphosphate hydrolases"/>
    <property type="match status" value="1"/>
</dbReference>
<dbReference type="FunFam" id="1.25.40.10:FF:000362">
    <property type="entry name" value="Nephrocystin-3"/>
    <property type="match status" value="1"/>
</dbReference>